<accession>B6YVL9</accession>
<gene>
    <name evidence="1" type="ordered locus">TON_1853</name>
</gene>
<evidence type="ECO:0000313" key="1">
    <source>
        <dbReference type="EMBL" id="ACJ17343.1"/>
    </source>
</evidence>
<name>B6YVL9_THEON</name>
<organism evidence="1 2">
    <name type="scientific">Thermococcus onnurineus (strain NA1)</name>
    <dbReference type="NCBI Taxonomy" id="523850"/>
    <lineage>
        <taxon>Archaea</taxon>
        <taxon>Methanobacteriati</taxon>
        <taxon>Methanobacteriota</taxon>
        <taxon>Thermococci</taxon>
        <taxon>Thermococcales</taxon>
        <taxon>Thermococcaceae</taxon>
        <taxon>Thermococcus</taxon>
    </lineage>
</organism>
<reference evidence="1 2" key="1">
    <citation type="journal article" date="2008" name="J. Bacteriol.">
        <title>The complete genome sequence of Thermococcus onnurineus NA1 reveals a mixed heterotrophic and carboxydotrophic metabolism.</title>
        <authorList>
            <person name="Lee H.S."/>
            <person name="Kang S.G."/>
            <person name="Bae S.S."/>
            <person name="Lim J.K."/>
            <person name="Cho Y."/>
            <person name="Kim Y.J."/>
            <person name="Jeon J.H."/>
            <person name="Cha S.S."/>
            <person name="Kwon K.K."/>
            <person name="Kim H.T."/>
            <person name="Park C.J."/>
            <person name="Lee H.W."/>
            <person name="Kim S.I."/>
            <person name="Chun J."/>
            <person name="Colwell R.R."/>
            <person name="Kim S.J."/>
            <person name="Lee J.H."/>
        </authorList>
    </citation>
    <scope>NUCLEOTIDE SEQUENCE [LARGE SCALE GENOMIC DNA]</scope>
    <source>
        <strain evidence="1 2">NA1</strain>
    </source>
</reference>
<evidence type="ECO:0000313" key="2">
    <source>
        <dbReference type="Proteomes" id="UP000002727"/>
    </source>
</evidence>
<proteinExistence type="predicted"/>
<dbReference type="Gene3D" id="3.40.50.150">
    <property type="entry name" value="Vaccinia Virus protein VP39"/>
    <property type="match status" value="1"/>
</dbReference>
<dbReference type="KEGG" id="ton:TON_1853"/>
<dbReference type="Pfam" id="PF13489">
    <property type="entry name" value="Methyltransf_23"/>
    <property type="match status" value="1"/>
</dbReference>
<keyword evidence="2" id="KW-1185">Reference proteome</keyword>
<protein>
    <recommendedName>
        <fullName evidence="3">Methyltransferase type 11 domain-containing protein</fullName>
    </recommendedName>
</protein>
<sequence length="189" mass="22196">MFILRDIGFRNLLGVDPFIERDIVDNGVTILKRTIHELPGTQKFNLIMFHHSFEHLPDQLETLKKAKQLLADNGTILIRMPVKSDEIWKKYGVNWVQIDAPRHVIVHTVRSFEILSEKAGLKINKIIFDSTAFQFWGSELYKRGIPLEIGRRNLKKYFSYKQIKKWEKVAKELNKAQSGDQAIFYLKKR</sequence>
<dbReference type="HOGENOM" id="CLU_123169_0_0_2"/>
<dbReference type="eggNOG" id="arCOG01773">
    <property type="taxonomic scope" value="Archaea"/>
</dbReference>
<dbReference type="SUPFAM" id="SSF53335">
    <property type="entry name" value="S-adenosyl-L-methionine-dependent methyltransferases"/>
    <property type="match status" value="1"/>
</dbReference>
<dbReference type="EMBL" id="CP000855">
    <property type="protein sequence ID" value="ACJ17343.1"/>
    <property type="molecule type" value="Genomic_DNA"/>
</dbReference>
<evidence type="ECO:0008006" key="3">
    <source>
        <dbReference type="Google" id="ProtNLM"/>
    </source>
</evidence>
<dbReference type="InterPro" id="IPR029063">
    <property type="entry name" value="SAM-dependent_MTases_sf"/>
</dbReference>
<dbReference type="STRING" id="523850.TON_1853"/>
<dbReference type="AlphaFoldDB" id="B6YVL9"/>
<dbReference type="Proteomes" id="UP000002727">
    <property type="component" value="Chromosome"/>
</dbReference>